<keyword evidence="3" id="KW-1185">Reference proteome</keyword>
<feature type="compositionally biased region" description="Basic and acidic residues" evidence="1">
    <location>
        <begin position="346"/>
        <end position="357"/>
    </location>
</feature>
<proteinExistence type="predicted"/>
<feature type="region of interest" description="Disordered" evidence="1">
    <location>
        <begin position="1"/>
        <end position="30"/>
    </location>
</feature>
<dbReference type="EMBL" id="LUGG01000003">
    <property type="protein sequence ID" value="OBZ76311.1"/>
    <property type="molecule type" value="Genomic_DNA"/>
</dbReference>
<dbReference type="Proteomes" id="UP000092993">
    <property type="component" value="Unassembled WGS sequence"/>
</dbReference>
<dbReference type="AlphaFoldDB" id="A0A1C7MHA2"/>
<evidence type="ECO:0000256" key="1">
    <source>
        <dbReference type="SAM" id="MobiDB-lite"/>
    </source>
</evidence>
<sequence>MSSSAITELSETAPLDDERSSLESSLPVDLEPTRDGEFLETNLAAYTKHASTEVVETAHALSADVQGTSEVVLVSSIQEINPVNLADPHKSETTLGDSVTSLMDVQSRLPVQQLVLSLSERQPSVDMYLEPTSGLTCATILGDTITDDLLSEIPDCNANQFMLPANQEDLRNSDFTSQCDMTPVHASSAAMERQHDDDWHDLLPSSLPVSQDPTFDVFATKTLCLLDPDIGPGPTDQLPGDPLSCQDVVDAIEVDFVSSSPLPSSSPPQIFSSSSPRDDTPPSSPPPDANSIRNKEVSDFQLDSDCDITGPIVPLSSEKSTQRSHDVQEIEVHFDADAYIEYTRESPGKNMKLEDSHQPPNPKRATFASQEKQRKKLAAPFRSPLVSDALIDGGVHAVYASGRPLKSKLVGPRDARSSAEPTLLVADQKEATSSVLLSDNLSTKDYTMNAAKQFKSPLAAAPSSSHNSLGLFSSVKATPTIQALQGRLQTLKQAIKIKKAGGGGEEEQLEELVKKWTDAGREVAWAVWDTVKDLDPGESANISGKSGWFEDRDNFGDGKKTTKKRGFDEGWGYDEDRSAKKARFDGFESGWGYNEGGKTSEEDNRTNGENVHDGDDQEEEVAHAGHTLGTMLRHLGIAPETLGWDEDEGDFVDV</sequence>
<feature type="region of interest" description="Disordered" evidence="1">
    <location>
        <begin position="536"/>
        <end position="572"/>
    </location>
</feature>
<comment type="caution">
    <text evidence="2">The sequence shown here is derived from an EMBL/GenBank/DDBJ whole genome shotgun (WGS) entry which is preliminary data.</text>
</comment>
<feature type="compositionally biased region" description="Polar residues" evidence="1">
    <location>
        <begin position="1"/>
        <end position="10"/>
    </location>
</feature>
<organism evidence="2 3">
    <name type="scientific">Grifola frondosa</name>
    <name type="common">Maitake</name>
    <name type="synonym">Polyporus frondosus</name>
    <dbReference type="NCBI Taxonomy" id="5627"/>
    <lineage>
        <taxon>Eukaryota</taxon>
        <taxon>Fungi</taxon>
        <taxon>Dikarya</taxon>
        <taxon>Basidiomycota</taxon>
        <taxon>Agaricomycotina</taxon>
        <taxon>Agaricomycetes</taxon>
        <taxon>Polyporales</taxon>
        <taxon>Grifolaceae</taxon>
        <taxon>Grifola</taxon>
    </lineage>
</organism>
<name>A0A1C7MHA2_GRIFR</name>
<evidence type="ECO:0000313" key="2">
    <source>
        <dbReference type="EMBL" id="OBZ76311.1"/>
    </source>
</evidence>
<dbReference type="OrthoDB" id="27934at2759"/>
<feature type="compositionally biased region" description="Basic and acidic residues" evidence="1">
    <location>
        <begin position="598"/>
        <end position="614"/>
    </location>
</feature>
<evidence type="ECO:0000313" key="3">
    <source>
        <dbReference type="Proteomes" id="UP000092993"/>
    </source>
</evidence>
<accession>A0A1C7MHA2</accession>
<dbReference type="STRING" id="5627.A0A1C7MHA2"/>
<feature type="compositionally biased region" description="Low complexity" evidence="1">
    <location>
        <begin position="258"/>
        <end position="275"/>
    </location>
</feature>
<feature type="compositionally biased region" description="Basic and acidic residues" evidence="1">
    <location>
        <begin position="548"/>
        <end position="572"/>
    </location>
</feature>
<feature type="region of interest" description="Disordered" evidence="1">
    <location>
        <begin position="258"/>
        <end position="293"/>
    </location>
</feature>
<gene>
    <name evidence="2" type="ORF">A0H81_03609</name>
</gene>
<feature type="region of interest" description="Disordered" evidence="1">
    <location>
        <begin position="590"/>
        <end position="622"/>
    </location>
</feature>
<protein>
    <submittedName>
        <fullName evidence="2">Uncharacterized protein</fullName>
    </submittedName>
</protein>
<feature type="region of interest" description="Disordered" evidence="1">
    <location>
        <begin position="346"/>
        <end position="371"/>
    </location>
</feature>
<dbReference type="Gene3D" id="6.10.140.1020">
    <property type="match status" value="1"/>
</dbReference>
<reference evidence="2 3" key="1">
    <citation type="submission" date="2016-03" db="EMBL/GenBank/DDBJ databases">
        <title>Whole genome sequencing of Grifola frondosa 9006-11.</title>
        <authorList>
            <person name="Min B."/>
            <person name="Park H."/>
            <person name="Kim J.-G."/>
            <person name="Cho H."/>
            <person name="Oh Y.-L."/>
            <person name="Kong W.-S."/>
            <person name="Choi I.-G."/>
        </authorList>
    </citation>
    <scope>NUCLEOTIDE SEQUENCE [LARGE SCALE GENOMIC DNA]</scope>
    <source>
        <strain evidence="2 3">9006-11</strain>
    </source>
</reference>